<evidence type="ECO:0000259" key="1">
    <source>
        <dbReference type="PROSITE" id="PS50141"/>
    </source>
</evidence>
<dbReference type="PROSITE" id="PS50141">
    <property type="entry name" value="A_DEAMIN_EDITASE"/>
    <property type="match status" value="1"/>
</dbReference>
<proteinExistence type="predicted"/>
<dbReference type="PANTHER" id="PTHR10910:SF62">
    <property type="entry name" value="AT07585P-RELATED"/>
    <property type="match status" value="1"/>
</dbReference>
<reference evidence="2 3" key="1">
    <citation type="journal article" date="2015" name="Fungal Genet. Biol.">
        <title>Evolution of novel wood decay mechanisms in Agaricales revealed by the genome sequences of Fistulina hepatica and Cylindrobasidium torrendii.</title>
        <authorList>
            <person name="Floudas D."/>
            <person name="Held B.W."/>
            <person name="Riley R."/>
            <person name="Nagy L.G."/>
            <person name="Koehler G."/>
            <person name="Ransdell A.S."/>
            <person name="Younus H."/>
            <person name="Chow J."/>
            <person name="Chiniquy J."/>
            <person name="Lipzen A."/>
            <person name="Tritt A."/>
            <person name="Sun H."/>
            <person name="Haridas S."/>
            <person name="LaButti K."/>
            <person name="Ohm R.A."/>
            <person name="Kues U."/>
            <person name="Blanchette R.A."/>
            <person name="Grigoriev I.V."/>
            <person name="Minto R.E."/>
            <person name="Hibbett D.S."/>
        </authorList>
    </citation>
    <scope>NUCLEOTIDE SEQUENCE [LARGE SCALE GENOMIC DNA]</scope>
    <source>
        <strain evidence="2 3">FP15055 ss-10</strain>
    </source>
</reference>
<protein>
    <submittedName>
        <fullName evidence="2">Adenosine deaminase/editase</fullName>
    </submittedName>
</protein>
<dbReference type="OrthoDB" id="10268011at2759"/>
<dbReference type="EMBL" id="KN880450">
    <property type="protein sequence ID" value="KIY71834.1"/>
    <property type="molecule type" value="Genomic_DNA"/>
</dbReference>
<dbReference type="GO" id="GO:0003725">
    <property type="term" value="F:double-stranded RNA binding"/>
    <property type="evidence" value="ECO:0007669"/>
    <property type="project" value="TreeGrafter"/>
</dbReference>
<dbReference type="GO" id="GO:0006382">
    <property type="term" value="P:adenosine to inosine editing"/>
    <property type="evidence" value="ECO:0007669"/>
    <property type="project" value="TreeGrafter"/>
</dbReference>
<dbReference type="Proteomes" id="UP000054007">
    <property type="component" value="Unassembled WGS sequence"/>
</dbReference>
<dbReference type="PANTHER" id="PTHR10910">
    <property type="entry name" value="EUKARYOTE SPECIFIC DSRNA BINDING PROTEIN"/>
    <property type="match status" value="1"/>
</dbReference>
<organism evidence="2 3">
    <name type="scientific">Cylindrobasidium torrendii FP15055 ss-10</name>
    <dbReference type="NCBI Taxonomy" id="1314674"/>
    <lineage>
        <taxon>Eukaryota</taxon>
        <taxon>Fungi</taxon>
        <taxon>Dikarya</taxon>
        <taxon>Basidiomycota</taxon>
        <taxon>Agaricomycotina</taxon>
        <taxon>Agaricomycetes</taxon>
        <taxon>Agaricomycetidae</taxon>
        <taxon>Agaricales</taxon>
        <taxon>Marasmiineae</taxon>
        <taxon>Physalacriaceae</taxon>
        <taxon>Cylindrobasidium</taxon>
    </lineage>
</organism>
<dbReference type="AlphaFoldDB" id="A0A0D7BNS2"/>
<dbReference type="GO" id="GO:0005730">
    <property type="term" value="C:nucleolus"/>
    <property type="evidence" value="ECO:0007669"/>
    <property type="project" value="TreeGrafter"/>
</dbReference>
<dbReference type="Pfam" id="PF02137">
    <property type="entry name" value="A_deamin"/>
    <property type="match status" value="1"/>
</dbReference>
<dbReference type="SMART" id="SM00552">
    <property type="entry name" value="ADEAMc"/>
    <property type="match status" value="1"/>
</dbReference>
<dbReference type="InterPro" id="IPR002466">
    <property type="entry name" value="A_deamin"/>
</dbReference>
<dbReference type="GO" id="GO:0008251">
    <property type="term" value="F:tRNA-specific adenosine deaminase activity"/>
    <property type="evidence" value="ECO:0007669"/>
    <property type="project" value="TreeGrafter"/>
</dbReference>
<keyword evidence="3" id="KW-1185">Reference proteome</keyword>
<sequence length="391" mass="42730">MSRREEAIQKILQLYESTRFSPPLGKYTIIAAFYLTRPCTSGDNGSSISKVISLGTGTKCLPATRIPDHGEALHDSHAEVVARRGVIRWLLEERDRISTGTRSEWLTQNESDKLELALGVRLHMYLSTIPCGDASTRLLAALQDEEMALLKDGNSGERPVPGQASRGRDGYSLYGVLRTKPGRADSPPTNSMSCSDKIASWNVLGVQGALASQFFAPVYISSITIGEIPEEHKATVMEDCTRAFYGRLGGLPLAELPKAYCVKEPAINFTNAVFCHSRTVIPNASGSCAESLCWVADSARPAEVIINGYKRGVAPKHRQREKSLPMLCRQSLYQLSTARLEGPSFSQSAYNAIKSADDSYQCAKTCLMGRGAPFEGWLRAERLDDTDGDVS</sequence>
<name>A0A0D7BNS2_9AGAR</name>
<feature type="domain" description="A to I editase" evidence="1">
    <location>
        <begin position="53"/>
        <end position="333"/>
    </location>
</feature>
<dbReference type="STRING" id="1314674.A0A0D7BNS2"/>
<gene>
    <name evidence="2" type="ORF">CYLTODRAFT_450504</name>
</gene>
<dbReference type="GO" id="GO:0003726">
    <property type="term" value="F:double-stranded RNA adenosine deaminase activity"/>
    <property type="evidence" value="ECO:0007669"/>
    <property type="project" value="TreeGrafter"/>
</dbReference>
<dbReference type="GO" id="GO:0006396">
    <property type="term" value="P:RNA processing"/>
    <property type="evidence" value="ECO:0007669"/>
    <property type="project" value="InterPro"/>
</dbReference>
<dbReference type="GO" id="GO:0005737">
    <property type="term" value="C:cytoplasm"/>
    <property type="evidence" value="ECO:0007669"/>
    <property type="project" value="TreeGrafter"/>
</dbReference>
<accession>A0A0D7BNS2</accession>
<evidence type="ECO:0000313" key="2">
    <source>
        <dbReference type="EMBL" id="KIY71834.1"/>
    </source>
</evidence>
<evidence type="ECO:0000313" key="3">
    <source>
        <dbReference type="Proteomes" id="UP000054007"/>
    </source>
</evidence>